<feature type="compositionally biased region" description="Basic and acidic residues" evidence="1">
    <location>
        <begin position="330"/>
        <end position="375"/>
    </location>
</feature>
<dbReference type="EMBL" id="CAXAMN010014891">
    <property type="protein sequence ID" value="CAK9044568.1"/>
    <property type="molecule type" value="Genomic_DNA"/>
</dbReference>
<dbReference type="Proteomes" id="UP001642484">
    <property type="component" value="Unassembled WGS sequence"/>
</dbReference>
<feature type="region of interest" description="Disordered" evidence="1">
    <location>
        <begin position="1"/>
        <end position="43"/>
    </location>
</feature>
<gene>
    <name evidence="2" type="ORF">CCMP2556_LOCUS23436</name>
</gene>
<feature type="compositionally biased region" description="Low complexity" evidence="1">
    <location>
        <begin position="1"/>
        <end position="20"/>
    </location>
</feature>
<feature type="region of interest" description="Disordered" evidence="1">
    <location>
        <begin position="286"/>
        <end position="375"/>
    </location>
</feature>
<name>A0ABP0M0J7_9DINO</name>
<feature type="compositionally biased region" description="Basic and acidic residues" evidence="1">
    <location>
        <begin position="155"/>
        <end position="184"/>
    </location>
</feature>
<evidence type="ECO:0000256" key="1">
    <source>
        <dbReference type="SAM" id="MobiDB-lite"/>
    </source>
</evidence>
<evidence type="ECO:0000313" key="2">
    <source>
        <dbReference type="EMBL" id="CAK9044568.1"/>
    </source>
</evidence>
<proteinExistence type="predicted"/>
<comment type="caution">
    <text evidence="2">The sequence shown here is derived from an EMBL/GenBank/DDBJ whole genome shotgun (WGS) entry which is preliminary data.</text>
</comment>
<organism evidence="2 3">
    <name type="scientific">Durusdinium trenchii</name>
    <dbReference type="NCBI Taxonomy" id="1381693"/>
    <lineage>
        <taxon>Eukaryota</taxon>
        <taxon>Sar</taxon>
        <taxon>Alveolata</taxon>
        <taxon>Dinophyceae</taxon>
        <taxon>Suessiales</taxon>
        <taxon>Symbiodiniaceae</taxon>
        <taxon>Durusdinium</taxon>
    </lineage>
</organism>
<feature type="compositionally biased region" description="Polar residues" evidence="1">
    <location>
        <begin position="185"/>
        <end position="197"/>
    </location>
</feature>
<reference evidence="2 3" key="1">
    <citation type="submission" date="2024-02" db="EMBL/GenBank/DDBJ databases">
        <authorList>
            <person name="Chen Y."/>
            <person name="Shah S."/>
            <person name="Dougan E. K."/>
            <person name="Thang M."/>
            <person name="Chan C."/>
        </authorList>
    </citation>
    <scope>NUCLEOTIDE SEQUENCE [LARGE SCALE GENOMIC DNA]</scope>
</reference>
<evidence type="ECO:0000313" key="3">
    <source>
        <dbReference type="Proteomes" id="UP001642484"/>
    </source>
</evidence>
<accession>A0ABP0M0J7</accession>
<keyword evidence="3" id="KW-1185">Reference proteome</keyword>
<protein>
    <submittedName>
        <fullName evidence="2">Uncharacterized protein</fullName>
    </submittedName>
</protein>
<sequence length="429" mass="47538">MAGAGVASAGVGAASAASAGRLPSPGKAPPSTPGQEVLELPESPELALQTAGRIAPLPAEEAAEATQFRFALEQDDPYERFIKQQLALLDDDLRKLQLEEPLVQEQLKALEAQLRSRKPPSAQDSGTAGPTPRGPRRLGQMSPKQMSPRAAAANRRTEGEARSLALERRVQQLIERREQREKSQKVTPPASQTATPRTQRDVLGRSQHSGSPVPGRTGAVFVPLEGQMYLEGPQSVLHGPESARFHLDPASAVLTARHWSPGHWRPEVSRFDLDPVTNREWPVVGTHVPEPHVRPHLPGQLPAAPQESSRPHRRKERSQGPSRSRKGRSKERSRERSTASKEHRDSPDRSEMQRSVASKEKKQREEDRTEDAPRERLAERIARAEQLVPLGVFMREQGQQIEVPTEKCIDLCQFNVLVKQMLLDRGQLL</sequence>
<feature type="region of interest" description="Disordered" evidence="1">
    <location>
        <begin position="109"/>
        <end position="218"/>
    </location>
</feature>